<gene>
    <name evidence="12" type="primary">LOC101500571</name>
</gene>
<dbReference type="InterPro" id="IPR050231">
    <property type="entry name" value="Iron_ascorbate_oxido_reductase"/>
</dbReference>
<evidence type="ECO:0000256" key="3">
    <source>
        <dbReference type="ARBA" id="ARBA00022723"/>
    </source>
</evidence>
<dbReference type="InterPro" id="IPR027443">
    <property type="entry name" value="IPNS-like_sf"/>
</dbReference>
<evidence type="ECO:0000256" key="4">
    <source>
        <dbReference type="ARBA" id="ARBA00023002"/>
    </source>
</evidence>
<dbReference type="GO" id="GO:0045544">
    <property type="term" value="F:gibberellin 20-oxidase activity"/>
    <property type="evidence" value="ECO:0007669"/>
    <property type="project" value="UniProtKB-ARBA"/>
</dbReference>
<dbReference type="AlphaFoldDB" id="A0A1S2XCN8"/>
<evidence type="ECO:0000256" key="5">
    <source>
        <dbReference type="ARBA" id="ARBA00023004"/>
    </source>
</evidence>
<comment type="pathway">
    <text evidence="6">Plant hormone biosynthesis; gibberellin biosynthesis.</text>
</comment>
<sequence length="375" mass="42675">MASKINIISPMNNENETLFFNIKSLDKRTSVTKDSIWSDHDQINFFVKTNEKWLNLPIIDLEVMKGSDEAAIAAAAEIVRDACMRHGFFLVSNHGVDQNLIKDTYQKFDNIFKLPLIRKVGSMRHPWGYSGAHAWQFSSKLPWKEAFTFQYKHCDESESQIVDFFKSVLGDDHQHAGLVCQKYCDAMKELSGVILELLAISLGVDRLYYKKFFKDAETMMRCNSYPCDGFQAGTLGTGPHSDPTSVTILYQDQVGGLEVFVDNKWLAIPPQPNTFAINIGDTFMALTNGIYKSCLHRVLPNKEETGIKTLAFLLSPKADKIVRAPNNLLGREEARKYPDFTWSQFFEFTQKQYKAGPDTLPKFISWLCSFNPSKI</sequence>
<proteinExistence type="inferred from homology"/>
<evidence type="ECO:0000256" key="8">
    <source>
        <dbReference type="ARBA" id="ARBA00050508"/>
    </source>
</evidence>
<organism evidence="11 12">
    <name type="scientific">Cicer arietinum</name>
    <name type="common">Chickpea</name>
    <name type="synonym">Garbanzo</name>
    <dbReference type="NCBI Taxonomy" id="3827"/>
    <lineage>
        <taxon>Eukaryota</taxon>
        <taxon>Viridiplantae</taxon>
        <taxon>Streptophyta</taxon>
        <taxon>Embryophyta</taxon>
        <taxon>Tracheophyta</taxon>
        <taxon>Spermatophyta</taxon>
        <taxon>Magnoliopsida</taxon>
        <taxon>eudicotyledons</taxon>
        <taxon>Gunneridae</taxon>
        <taxon>Pentapetalae</taxon>
        <taxon>rosids</taxon>
        <taxon>fabids</taxon>
        <taxon>Fabales</taxon>
        <taxon>Fabaceae</taxon>
        <taxon>Papilionoideae</taxon>
        <taxon>50 kb inversion clade</taxon>
        <taxon>NPAAA clade</taxon>
        <taxon>Hologalegina</taxon>
        <taxon>IRL clade</taxon>
        <taxon>Cicereae</taxon>
        <taxon>Cicer</taxon>
    </lineage>
</organism>
<evidence type="ECO:0000313" key="11">
    <source>
        <dbReference type="Proteomes" id="UP000087171"/>
    </source>
</evidence>
<comment type="similarity">
    <text evidence="7">Belongs to the iron/ascorbate-dependent oxidoreductase family. GA20OX subfamily.</text>
</comment>
<dbReference type="GeneID" id="101500571"/>
<keyword evidence="3 9" id="KW-0479">Metal-binding</keyword>
<dbReference type="InterPro" id="IPR026992">
    <property type="entry name" value="DIOX_N"/>
</dbReference>
<dbReference type="Gene3D" id="2.60.120.330">
    <property type="entry name" value="B-lactam Antibiotic, Isopenicillin N Synthase, Chain"/>
    <property type="match status" value="1"/>
</dbReference>
<evidence type="ECO:0000256" key="9">
    <source>
        <dbReference type="RuleBase" id="RU003682"/>
    </source>
</evidence>
<keyword evidence="4 9" id="KW-0560">Oxidoreductase</keyword>
<dbReference type="eggNOG" id="KOG0143">
    <property type="taxonomic scope" value="Eukaryota"/>
</dbReference>
<protein>
    <submittedName>
        <fullName evidence="12">Gibberellin 20 oxidase 2-like</fullName>
    </submittedName>
</protein>
<comment type="cofactor">
    <cofactor evidence="1">
        <name>L-ascorbate</name>
        <dbReference type="ChEBI" id="CHEBI:38290"/>
    </cofactor>
</comment>
<dbReference type="KEGG" id="cam:101500571"/>
<dbReference type="FunFam" id="2.60.120.330:FF:000003">
    <property type="entry name" value="Gibberellin 20 oxidase 2"/>
    <property type="match status" value="1"/>
</dbReference>
<dbReference type="Pfam" id="PF14226">
    <property type="entry name" value="DIOX_N"/>
    <property type="match status" value="1"/>
</dbReference>
<comment type="pathway">
    <text evidence="2">Hormone biosynthesis.</text>
</comment>
<evidence type="ECO:0000256" key="2">
    <source>
        <dbReference type="ARBA" id="ARBA00004972"/>
    </source>
</evidence>
<comment type="catalytic activity">
    <reaction evidence="8">
        <text>gibberellin A12 + 2 2-oxoglutarate + 3 O2 + H(+) = gibberellin A9 + 2 succinate + 3 CO2 + 2 H2O</text>
        <dbReference type="Rhea" id="RHEA:60772"/>
        <dbReference type="ChEBI" id="CHEBI:15377"/>
        <dbReference type="ChEBI" id="CHEBI:15378"/>
        <dbReference type="ChEBI" id="CHEBI:15379"/>
        <dbReference type="ChEBI" id="CHEBI:16526"/>
        <dbReference type="ChEBI" id="CHEBI:16810"/>
        <dbReference type="ChEBI" id="CHEBI:30031"/>
        <dbReference type="ChEBI" id="CHEBI:58627"/>
        <dbReference type="ChEBI" id="CHEBI:73255"/>
    </reaction>
    <physiologicalReaction direction="left-to-right" evidence="8">
        <dbReference type="Rhea" id="RHEA:60773"/>
    </physiologicalReaction>
</comment>
<name>A0A1S2XCN8_CICAR</name>
<keyword evidence="11" id="KW-1185">Reference proteome</keyword>
<dbReference type="PROSITE" id="PS51471">
    <property type="entry name" value="FE2OG_OXY"/>
    <property type="match status" value="1"/>
</dbReference>
<dbReference type="STRING" id="3827.A0A1S2XCN8"/>
<dbReference type="InterPro" id="IPR005123">
    <property type="entry name" value="Oxoglu/Fe-dep_dioxygenase_dom"/>
</dbReference>
<dbReference type="InterPro" id="IPR044861">
    <property type="entry name" value="IPNS-like_FE2OG_OXY"/>
</dbReference>
<evidence type="ECO:0000256" key="1">
    <source>
        <dbReference type="ARBA" id="ARBA00001961"/>
    </source>
</evidence>
<dbReference type="Proteomes" id="UP000087171">
    <property type="component" value="Chromosome Ca1"/>
</dbReference>
<reference evidence="12" key="2">
    <citation type="submission" date="2025-08" db="UniProtKB">
        <authorList>
            <consortium name="RefSeq"/>
        </authorList>
    </citation>
    <scope>IDENTIFICATION</scope>
    <source>
        <tissue evidence="12">Etiolated seedlings</tissue>
    </source>
</reference>
<dbReference type="PaxDb" id="3827-XP_004486237.1"/>
<dbReference type="OrthoDB" id="288590at2759"/>
<evidence type="ECO:0000313" key="12">
    <source>
        <dbReference type="RefSeq" id="XP_004486237.1"/>
    </source>
</evidence>
<accession>A0A1S2XCN8</accession>
<evidence type="ECO:0000259" key="10">
    <source>
        <dbReference type="PROSITE" id="PS51471"/>
    </source>
</evidence>
<evidence type="ECO:0000256" key="6">
    <source>
        <dbReference type="ARBA" id="ARBA00037909"/>
    </source>
</evidence>
<dbReference type="PANTHER" id="PTHR47990">
    <property type="entry name" value="2-OXOGLUTARATE (2OG) AND FE(II)-DEPENDENT OXYGENASE SUPERFAMILY PROTEIN-RELATED"/>
    <property type="match status" value="1"/>
</dbReference>
<dbReference type="SUPFAM" id="SSF51197">
    <property type="entry name" value="Clavaminate synthase-like"/>
    <property type="match status" value="1"/>
</dbReference>
<keyword evidence="5 9" id="KW-0408">Iron</keyword>
<reference evidence="11" key="1">
    <citation type="journal article" date="2013" name="Nat. Biotechnol.">
        <title>Draft genome sequence of chickpea (Cicer arietinum) provides a resource for trait improvement.</title>
        <authorList>
            <person name="Varshney R.K."/>
            <person name="Song C."/>
            <person name="Saxena R.K."/>
            <person name="Azam S."/>
            <person name="Yu S."/>
            <person name="Sharpe A.G."/>
            <person name="Cannon S."/>
            <person name="Baek J."/>
            <person name="Rosen B.D."/>
            <person name="Tar'an B."/>
            <person name="Millan T."/>
            <person name="Zhang X."/>
            <person name="Ramsay L.D."/>
            <person name="Iwata A."/>
            <person name="Wang Y."/>
            <person name="Nelson W."/>
            <person name="Farmer A.D."/>
            <person name="Gaur P.M."/>
            <person name="Soderlund C."/>
            <person name="Penmetsa R.V."/>
            <person name="Xu C."/>
            <person name="Bharti A.K."/>
            <person name="He W."/>
            <person name="Winter P."/>
            <person name="Zhao S."/>
            <person name="Hane J.K."/>
            <person name="Carrasquilla-Garcia N."/>
            <person name="Condie J.A."/>
            <person name="Upadhyaya H.D."/>
            <person name="Luo M.C."/>
            <person name="Thudi M."/>
            <person name="Gowda C.L."/>
            <person name="Singh N.P."/>
            <person name="Lichtenzveig J."/>
            <person name="Gali K.K."/>
            <person name="Rubio J."/>
            <person name="Nadarajan N."/>
            <person name="Dolezel J."/>
            <person name="Bansal K.C."/>
            <person name="Xu X."/>
            <person name="Edwards D."/>
            <person name="Zhang G."/>
            <person name="Kahl G."/>
            <person name="Gil J."/>
            <person name="Singh K.B."/>
            <person name="Datta S.K."/>
            <person name="Jackson S.A."/>
            <person name="Wang J."/>
            <person name="Cook D.R."/>
        </authorList>
    </citation>
    <scope>NUCLEOTIDE SEQUENCE [LARGE SCALE GENOMIC DNA]</scope>
    <source>
        <strain evidence="11">cv. CDC Frontier</strain>
    </source>
</reference>
<dbReference type="GO" id="GO:0046872">
    <property type="term" value="F:metal ion binding"/>
    <property type="evidence" value="ECO:0007669"/>
    <property type="project" value="UniProtKB-KW"/>
</dbReference>
<dbReference type="GO" id="GO:0009686">
    <property type="term" value="P:gibberellin biosynthetic process"/>
    <property type="evidence" value="ECO:0007669"/>
    <property type="project" value="UniProtKB-ARBA"/>
</dbReference>
<dbReference type="RefSeq" id="XP_004486237.1">
    <property type="nucleotide sequence ID" value="XM_004486180.3"/>
</dbReference>
<evidence type="ECO:0000256" key="7">
    <source>
        <dbReference type="ARBA" id="ARBA00043997"/>
    </source>
</evidence>
<dbReference type="Pfam" id="PF03171">
    <property type="entry name" value="2OG-FeII_Oxy"/>
    <property type="match status" value="1"/>
</dbReference>
<feature type="domain" description="Fe2OG dioxygenase" evidence="10">
    <location>
        <begin position="215"/>
        <end position="316"/>
    </location>
</feature>